<comment type="caution">
    <text evidence="1">The sequence shown here is derived from an EMBL/GenBank/DDBJ whole genome shotgun (WGS) entry which is preliminary data.</text>
</comment>
<sequence length="252" mass="29908">MDRRFDNIENDISKQNNSFKIYLRDFLLDNASWNLLLLISKQTDVYIFSGVIRNFLLGISNNRDLDIVVKDIDNIVIPKQYLRNITFKRNSFGGYKLKVGMLGVDVWSLEKTWGIQNSQLKSTPYSLIKTAFFNFSSIVYDFNQSKFIYDNSFMEFYKTRAMDVRYEENPNIPLCIVNTFYYSLKYSFPIKYKLCQWITNHYSKDFDFRKTQLNHFGYIIFKDYEIDELVNICLDLLPILGKDKNNSALLLQ</sequence>
<reference evidence="1 2" key="1">
    <citation type="submission" date="2019-04" db="EMBL/GenBank/DDBJ databases">
        <title>Microbes associate with the intestines of laboratory mice.</title>
        <authorList>
            <person name="Navarre W."/>
            <person name="Wong E."/>
            <person name="Huang K."/>
            <person name="Tropini C."/>
            <person name="Ng K."/>
            <person name="Yu B."/>
        </authorList>
    </citation>
    <scope>NUCLEOTIDE SEQUENCE [LARGE SCALE GENOMIC DNA]</scope>
    <source>
        <strain evidence="1 2">NM39_I3</strain>
    </source>
</reference>
<accession>A0A4S2EG13</accession>
<gene>
    <name evidence="1" type="ORF">E5342_16270</name>
</gene>
<dbReference type="RefSeq" id="WP_135959801.1">
    <property type="nucleotide sequence ID" value="NZ_SRYM01000060.1"/>
</dbReference>
<name>A0A4S2EG13_PARDI</name>
<evidence type="ECO:0000313" key="1">
    <source>
        <dbReference type="EMBL" id="TGY54776.1"/>
    </source>
</evidence>
<proteinExistence type="predicted"/>
<organism evidence="1 2">
    <name type="scientific">Parabacteroides distasonis</name>
    <dbReference type="NCBI Taxonomy" id="823"/>
    <lineage>
        <taxon>Bacteria</taxon>
        <taxon>Pseudomonadati</taxon>
        <taxon>Bacteroidota</taxon>
        <taxon>Bacteroidia</taxon>
        <taxon>Bacteroidales</taxon>
        <taxon>Tannerellaceae</taxon>
        <taxon>Parabacteroides</taxon>
    </lineage>
</organism>
<protein>
    <recommendedName>
        <fullName evidence="3">Poly A polymerase head domain-containing protein</fullName>
    </recommendedName>
</protein>
<dbReference type="EMBL" id="SRYM01000060">
    <property type="protein sequence ID" value="TGY54776.1"/>
    <property type="molecule type" value="Genomic_DNA"/>
</dbReference>
<evidence type="ECO:0008006" key="3">
    <source>
        <dbReference type="Google" id="ProtNLM"/>
    </source>
</evidence>
<dbReference type="AlphaFoldDB" id="A0A4S2EG13"/>
<evidence type="ECO:0000313" key="2">
    <source>
        <dbReference type="Proteomes" id="UP000310032"/>
    </source>
</evidence>
<dbReference type="Proteomes" id="UP000310032">
    <property type="component" value="Unassembled WGS sequence"/>
</dbReference>